<accession>A0A3L6DTU5</accession>
<dbReference type="EMBL" id="NCVQ01000009">
    <property type="protein sequence ID" value="PWZ11031.1"/>
    <property type="molecule type" value="Genomic_DNA"/>
</dbReference>
<dbReference type="SUPFAM" id="SSF50978">
    <property type="entry name" value="WD40 repeat-like"/>
    <property type="match status" value="1"/>
</dbReference>
<dbReference type="PANTHER" id="PTHR44083">
    <property type="entry name" value="TOPLESS-RELATED PROTEIN 1-RELATED"/>
    <property type="match status" value="1"/>
</dbReference>
<reference evidence="1 2" key="1">
    <citation type="journal article" date="2018" name="Nat. Genet.">
        <title>Extensive intraspecific gene order and gene structural variations between Mo17 and other maize genomes.</title>
        <authorList>
            <person name="Sun S."/>
            <person name="Zhou Y."/>
            <person name="Chen J."/>
            <person name="Shi J."/>
            <person name="Zhao H."/>
            <person name="Zhao H."/>
            <person name="Song W."/>
            <person name="Zhang M."/>
            <person name="Cui Y."/>
            <person name="Dong X."/>
            <person name="Liu H."/>
            <person name="Ma X."/>
            <person name="Jiao Y."/>
            <person name="Wang B."/>
            <person name="Wei X."/>
            <person name="Stein J.C."/>
            <person name="Glaubitz J.C."/>
            <person name="Lu F."/>
            <person name="Yu G."/>
            <person name="Liang C."/>
            <person name="Fengler K."/>
            <person name="Li B."/>
            <person name="Rafalski A."/>
            <person name="Schnable P.S."/>
            <person name="Ware D.H."/>
            <person name="Buckler E.S."/>
            <person name="Lai J."/>
        </authorList>
    </citation>
    <scope>NUCLEOTIDE SEQUENCE [LARGE SCALE GENOMIC DNA]</scope>
    <source>
        <strain evidence="2">cv. Missouri 17</strain>
        <tissue evidence="1">Seedling</tissue>
    </source>
</reference>
<dbReference type="Proteomes" id="UP000251960">
    <property type="component" value="Chromosome 8"/>
</dbReference>
<sequence length="212" mass="23712">MRSPRPRLDLLADLALLHLNSKHCLSNGELYGVAFRFKSLNRIDFVAGIVSCDVLAFSSWFLLIVRCLNSSTKGGVLLVEILVANDKFLDLFLKALTDYQSAESEQLMKRLRPGGHGIDEATYPAPIPQPAWSVDDLPRRVACSLSHGSNVTSMDFHPTRHTLLLVGSANGEFTLYEIGLHETLLSKPFKIWDINACSPQFQVFTYKLKSYL</sequence>
<dbReference type="InterPro" id="IPR027728">
    <property type="entry name" value="Topless_fam"/>
</dbReference>
<evidence type="ECO:0000313" key="1">
    <source>
        <dbReference type="EMBL" id="PWZ11031.1"/>
    </source>
</evidence>
<organism evidence="1 2">
    <name type="scientific">Zea mays</name>
    <name type="common">Maize</name>
    <dbReference type="NCBI Taxonomy" id="4577"/>
    <lineage>
        <taxon>Eukaryota</taxon>
        <taxon>Viridiplantae</taxon>
        <taxon>Streptophyta</taxon>
        <taxon>Embryophyta</taxon>
        <taxon>Tracheophyta</taxon>
        <taxon>Spermatophyta</taxon>
        <taxon>Magnoliopsida</taxon>
        <taxon>Liliopsida</taxon>
        <taxon>Poales</taxon>
        <taxon>Poaceae</taxon>
        <taxon>PACMAD clade</taxon>
        <taxon>Panicoideae</taxon>
        <taxon>Andropogonodae</taxon>
        <taxon>Andropogoneae</taxon>
        <taxon>Tripsacinae</taxon>
        <taxon>Zea</taxon>
    </lineage>
</organism>
<proteinExistence type="predicted"/>
<dbReference type="InterPro" id="IPR036322">
    <property type="entry name" value="WD40_repeat_dom_sf"/>
</dbReference>
<evidence type="ECO:0000313" key="2">
    <source>
        <dbReference type="Proteomes" id="UP000251960"/>
    </source>
</evidence>
<gene>
    <name evidence="1" type="primary">TPR1_3</name>
    <name evidence="1" type="ORF">Zm00014a_041269</name>
</gene>
<protein>
    <submittedName>
        <fullName evidence="1">Protein TPR1</fullName>
    </submittedName>
</protein>
<dbReference type="GO" id="GO:0006355">
    <property type="term" value="P:regulation of DNA-templated transcription"/>
    <property type="evidence" value="ECO:0007669"/>
    <property type="project" value="InterPro"/>
</dbReference>
<name>A0A3L6DTU5_MAIZE</name>
<dbReference type="PANTHER" id="PTHR44083:SF2">
    <property type="entry name" value="TOPLESS-RELATED PROTEIN 3"/>
    <property type="match status" value="1"/>
</dbReference>
<dbReference type="AlphaFoldDB" id="A0A3L6DTU5"/>
<comment type="caution">
    <text evidence="1">The sequence shown here is derived from an EMBL/GenBank/DDBJ whole genome shotgun (WGS) entry which is preliminary data.</text>
</comment>
<dbReference type="InterPro" id="IPR015943">
    <property type="entry name" value="WD40/YVTN_repeat-like_dom_sf"/>
</dbReference>
<dbReference type="Gene3D" id="2.130.10.10">
    <property type="entry name" value="YVTN repeat-like/Quinoprotein amine dehydrogenase"/>
    <property type="match status" value="1"/>
</dbReference>